<dbReference type="Gene3D" id="1.25.40.10">
    <property type="entry name" value="Tetratricopeptide repeat domain"/>
    <property type="match status" value="1"/>
</dbReference>
<gene>
    <name evidence="8" type="ORF">TL16_g13164</name>
</gene>
<dbReference type="InterPro" id="IPR011990">
    <property type="entry name" value="TPR-like_helical_dom_sf"/>
</dbReference>
<evidence type="ECO:0000256" key="4">
    <source>
        <dbReference type="ARBA" id="ARBA00022803"/>
    </source>
</evidence>
<dbReference type="Pfam" id="PF01753">
    <property type="entry name" value="zf-MYND"/>
    <property type="match status" value="1"/>
</dbReference>
<dbReference type="InterPro" id="IPR002893">
    <property type="entry name" value="Znf_MYND"/>
</dbReference>
<dbReference type="EMBL" id="BLQM01000608">
    <property type="protein sequence ID" value="GMH95460.1"/>
    <property type="molecule type" value="Genomic_DNA"/>
</dbReference>
<dbReference type="AlphaFoldDB" id="A0A9W7BWM0"/>
<evidence type="ECO:0000256" key="2">
    <source>
        <dbReference type="ARBA" id="ARBA00022737"/>
    </source>
</evidence>
<keyword evidence="4" id="KW-0802">TPR repeat</keyword>
<evidence type="ECO:0000256" key="5">
    <source>
        <dbReference type="ARBA" id="ARBA00022833"/>
    </source>
</evidence>
<dbReference type="PANTHER" id="PTHR45641">
    <property type="entry name" value="TETRATRICOPEPTIDE REPEAT PROTEIN (AFU_ORTHOLOGUE AFUA_6G03870)"/>
    <property type="match status" value="1"/>
</dbReference>
<reference evidence="9" key="1">
    <citation type="journal article" date="2023" name="Commun. Biol.">
        <title>Genome analysis of Parmales, the sister group of diatoms, reveals the evolutionary specialization of diatoms from phago-mixotrophs to photoautotrophs.</title>
        <authorList>
            <person name="Ban H."/>
            <person name="Sato S."/>
            <person name="Yoshikawa S."/>
            <person name="Yamada K."/>
            <person name="Nakamura Y."/>
            <person name="Ichinomiya M."/>
            <person name="Sato N."/>
            <person name="Blanc-Mathieu R."/>
            <person name="Endo H."/>
            <person name="Kuwata A."/>
            <person name="Ogata H."/>
        </authorList>
    </citation>
    <scope>NUCLEOTIDE SEQUENCE [LARGE SCALE GENOMIC DNA]</scope>
</reference>
<protein>
    <recommendedName>
        <fullName evidence="7">MYND-type domain-containing protein</fullName>
    </recommendedName>
</protein>
<proteinExistence type="predicted"/>
<feature type="region of interest" description="Disordered" evidence="6">
    <location>
        <begin position="1"/>
        <end position="25"/>
    </location>
</feature>
<keyword evidence="2" id="KW-0677">Repeat</keyword>
<dbReference type="PANTHER" id="PTHR45641:SF19">
    <property type="entry name" value="NEPHROCYSTIN-3"/>
    <property type="match status" value="1"/>
</dbReference>
<dbReference type="SUPFAM" id="SSF144232">
    <property type="entry name" value="HIT/MYND zinc finger-like"/>
    <property type="match status" value="1"/>
</dbReference>
<evidence type="ECO:0000256" key="3">
    <source>
        <dbReference type="ARBA" id="ARBA00022771"/>
    </source>
</evidence>
<dbReference type="SUPFAM" id="SSF48452">
    <property type="entry name" value="TPR-like"/>
    <property type="match status" value="1"/>
</dbReference>
<evidence type="ECO:0000259" key="7">
    <source>
        <dbReference type="Pfam" id="PF01753"/>
    </source>
</evidence>
<feature type="domain" description="MYND-type" evidence="7">
    <location>
        <begin position="25"/>
        <end position="58"/>
    </location>
</feature>
<feature type="region of interest" description="Disordered" evidence="6">
    <location>
        <begin position="70"/>
        <end position="90"/>
    </location>
</feature>
<dbReference type="Proteomes" id="UP001162640">
    <property type="component" value="Unassembled WGS sequence"/>
</dbReference>
<dbReference type="Pfam" id="PF13424">
    <property type="entry name" value="TPR_12"/>
    <property type="match status" value="1"/>
</dbReference>
<name>A0A9W7BWM0_9STRA</name>
<dbReference type="GO" id="GO:0008270">
    <property type="term" value="F:zinc ion binding"/>
    <property type="evidence" value="ECO:0007669"/>
    <property type="project" value="UniProtKB-KW"/>
</dbReference>
<keyword evidence="5" id="KW-0862">Zinc</keyword>
<comment type="caution">
    <text evidence="8">The sequence shown here is derived from an EMBL/GenBank/DDBJ whole genome shotgun (WGS) entry which is preliminary data.</text>
</comment>
<feature type="compositionally biased region" description="Low complexity" evidence="6">
    <location>
        <begin position="1"/>
        <end position="18"/>
    </location>
</feature>
<organism evidence="8 9">
    <name type="scientific">Triparma laevis f. inornata</name>
    <dbReference type="NCBI Taxonomy" id="1714386"/>
    <lineage>
        <taxon>Eukaryota</taxon>
        <taxon>Sar</taxon>
        <taxon>Stramenopiles</taxon>
        <taxon>Ochrophyta</taxon>
        <taxon>Bolidophyceae</taxon>
        <taxon>Parmales</taxon>
        <taxon>Triparmaceae</taxon>
        <taxon>Triparma</taxon>
    </lineage>
</organism>
<evidence type="ECO:0000256" key="1">
    <source>
        <dbReference type="ARBA" id="ARBA00022723"/>
    </source>
</evidence>
<accession>A0A9W7BWM0</accession>
<evidence type="ECO:0000256" key="6">
    <source>
        <dbReference type="SAM" id="MobiDB-lite"/>
    </source>
</evidence>
<keyword evidence="3" id="KW-0863">Zinc-finger</keyword>
<dbReference type="Gene3D" id="6.10.140.2220">
    <property type="match status" value="1"/>
</dbReference>
<sequence>MKPSQSPSEPAAAAKPAPRCGYPTCPKPAPLKCPRCIETHYYSAKHQKEHWPLHKKLCVAPQKKISAPVGCHQKKVRGKKKKQQRKKKDPRKLETLDACYALGKACSFVSDFIDAERYGRRAKEGYEEQLGRDSEKALDATHCLILVGAGMREDEQIEKLRDLSKRCEKALGEENVVTLDTFNSLGGKLDENGECEEAIKVYERCLAGRTKVLGEDDRETLATLNNFEVFFADLKNCEKALEYFERALKGWERSVGKNHPPRTVRQARLLVQCFSQVGGEPATEKLVELSKRYGNGRVDLTTTATTKRDFF</sequence>
<feature type="compositionally biased region" description="Basic residues" evidence="6">
    <location>
        <begin position="72"/>
        <end position="90"/>
    </location>
</feature>
<evidence type="ECO:0000313" key="9">
    <source>
        <dbReference type="Proteomes" id="UP001162640"/>
    </source>
</evidence>
<evidence type="ECO:0000313" key="8">
    <source>
        <dbReference type="EMBL" id="GMH95460.1"/>
    </source>
</evidence>
<keyword evidence="1" id="KW-0479">Metal-binding</keyword>